<evidence type="ECO:0000256" key="2">
    <source>
        <dbReference type="ARBA" id="ARBA00023186"/>
    </source>
</evidence>
<comment type="function">
    <text evidence="3 4">Together with the chaperonin GroEL, plays an essential role in assisting protein folding. The GroEL-GroES system forms a nano-cage that allows encapsulation of the non-native substrate proteins and provides a physical environment optimized to promote and accelerate protein folding. GroES binds to the apical surface of the GroEL ring, thereby capping the opening of the GroEL channel.</text>
</comment>
<dbReference type="InterPro" id="IPR018369">
    <property type="entry name" value="Chaprnonin_Cpn10_CS"/>
</dbReference>
<gene>
    <name evidence="3" type="primary">groES</name>
    <name evidence="3" type="synonym">groS</name>
    <name evidence="5" type="ORF">C8D86_1272</name>
</gene>
<keyword evidence="2 3" id="KW-0143">Chaperone</keyword>
<dbReference type="GO" id="GO:0051087">
    <property type="term" value="F:protein-folding chaperone binding"/>
    <property type="evidence" value="ECO:0007669"/>
    <property type="project" value="TreeGrafter"/>
</dbReference>
<dbReference type="HAMAP" id="MF_00580">
    <property type="entry name" value="CH10"/>
    <property type="match status" value="1"/>
</dbReference>
<accession>A0A370G5V4</accession>
<dbReference type="PRINTS" id="PR00297">
    <property type="entry name" value="CHAPERONIN10"/>
</dbReference>
<evidence type="ECO:0000256" key="4">
    <source>
        <dbReference type="RuleBase" id="RU000535"/>
    </source>
</evidence>
<dbReference type="SMART" id="SM00883">
    <property type="entry name" value="Cpn10"/>
    <property type="match status" value="1"/>
</dbReference>
<evidence type="ECO:0000256" key="1">
    <source>
        <dbReference type="ARBA" id="ARBA00006975"/>
    </source>
</evidence>
<dbReference type="InterPro" id="IPR037124">
    <property type="entry name" value="Chaperonin_GroES_sf"/>
</dbReference>
<dbReference type="OrthoDB" id="9806791at2"/>
<dbReference type="NCBIfam" id="NF001531">
    <property type="entry name" value="PRK00364.2-2"/>
    <property type="match status" value="1"/>
</dbReference>
<dbReference type="PROSITE" id="PS00681">
    <property type="entry name" value="CHAPERONINS_CPN10"/>
    <property type="match status" value="1"/>
</dbReference>
<dbReference type="InterPro" id="IPR020818">
    <property type="entry name" value="Chaperonin_GroES"/>
</dbReference>
<dbReference type="PANTHER" id="PTHR10772">
    <property type="entry name" value="10 KDA HEAT SHOCK PROTEIN"/>
    <property type="match status" value="1"/>
</dbReference>
<dbReference type="NCBIfam" id="NF001533">
    <property type="entry name" value="PRK00364.2-4"/>
    <property type="match status" value="1"/>
</dbReference>
<comment type="subunit">
    <text evidence="3">Heptamer of 7 subunits arranged in a ring. Interacts with the chaperonin GroEL.</text>
</comment>
<protein>
    <recommendedName>
        <fullName evidence="3">Co-chaperonin GroES</fullName>
    </recommendedName>
    <alternativeName>
        <fullName evidence="3">10 kDa chaperonin</fullName>
    </alternativeName>
    <alternativeName>
        <fullName evidence="3">Chaperonin-10</fullName>
        <shortName evidence="3">Cpn10</shortName>
    </alternativeName>
</protein>
<comment type="subcellular location">
    <subcellularLocation>
        <location evidence="3">Cytoplasm</location>
    </subcellularLocation>
</comment>
<dbReference type="Proteomes" id="UP000254720">
    <property type="component" value="Unassembled WGS sequence"/>
</dbReference>
<dbReference type="Pfam" id="PF00166">
    <property type="entry name" value="Cpn10"/>
    <property type="match status" value="1"/>
</dbReference>
<dbReference type="SUPFAM" id="SSF50129">
    <property type="entry name" value="GroES-like"/>
    <property type="match status" value="1"/>
</dbReference>
<evidence type="ECO:0000313" key="5">
    <source>
        <dbReference type="EMBL" id="RDI39197.1"/>
    </source>
</evidence>
<evidence type="ECO:0000256" key="3">
    <source>
        <dbReference type="HAMAP-Rule" id="MF_00580"/>
    </source>
</evidence>
<dbReference type="GO" id="GO:0046872">
    <property type="term" value="F:metal ion binding"/>
    <property type="evidence" value="ECO:0007669"/>
    <property type="project" value="TreeGrafter"/>
</dbReference>
<dbReference type="InterPro" id="IPR011032">
    <property type="entry name" value="GroES-like_sf"/>
</dbReference>
<evidence type="ECO:0000313" key="6">
    <source>
        <dbReference type="Proteomes" id="UP000254720"/>
    </source>
</evidence>
<comment type="caution">
    <text evidence="5">The sequence shown here is derived from an EMBL/GenBank/DDBJ whole genome shotgun (WGS) entry which is preliminary data.</text>
</comment>
<dbReference type="AlphaFoldDB" id="A0A370G5V4"/>
<dbReference type="RefSeq" id="WP_114835216.1">
    <property type="nucleotide sequence ID" value="NZ_LR699114.1"/>
</dbReference>
<comment type="similarity">
    <text evidence="1 3 4">Belongs to the GroES chaperonin family.</text>
</comment>
<proteinExistence type="inferred from homology"/>
<dbReference type="EMBL" id="QQAX01000027">
    <property type="protein sequence ID" value="RDI39197.1"/>
    <property type="molecule type" value="Genomic_DNA"/>
</dbReference>
<reference evidence="5 6" key="1">
    <citation type="submission" date="2018-07" db="EMBL/GenBank/DDBJ databases">
        <title>Genomic Encyclopedia of Type Strains, Phase IV (KMG-IV): sequencing the most valuable type-strain genomes for metagenomic binning, comparative biology and taxonomic classification.</title>
        <authorList>
            <person name="Goeker M."/>
        </authorList>
    </citation>
    <scope>NUCLEOTIDE SEQUENCE [LARGE SCALE GENOMIC DNA]</scope>
    <source>
        <strain evidence="5 6">DSM 16500</strain>
    </source>
</reference>
<sequence>MAITPKIRPLSDRIVVEPKENESKTAGGIVIPDTADKDKPMQGTVIAIGNGKYVDGKMQPLQVKVGDKILFGKYAGTNFKFNEKEFLVMREEDVMGVLE</sequence>
<dbReference type="PANTHER" id="PTHR10772:SF58">
    <property type="entry name" value="CO-CHAPERONIN GROES"/>
    <property type="match status" value="1"/>
</dbReference>
<dbReference type="GO" id="GO:0005524">
    <property type="term" value="F:ATP binding"/>
    <property type="evidence" value="ECO:0007669"/>
    <property type="project" value="InterPro"/>
</dbReference>
<dbReference type="GO" id="GO:0044183">
    <property type="term" value="F:protein folding chaperone"/>
    <property type="evidence" value="ECO:0007669"/>
    <property type="project" value="InterPro"/>
</dbReference>
<dbReference type="NCBIfam" id="NF001527">
    <property type="entry name" value="PRK00364.1-2"/>
    <property type="match status" value="1"/>
</dbReference>
<dbReference type="Gene3D" id="2.30.33.40">
    <property type="entry name" value="GroES chaperonin"/>
    <property type="match status" value="1"/>
</dbReference>
<name>A0A370G5V4_9COXI</name>
<keyword evidence="3" id="KW-0963">Cytoplasm</keyword>
<dbReference type="FunFam" id="2.30.33.40:FF:000001">
    <property type="entry name" value="10 kDa chaperonin"/>
    <property type="match status" value="1"/>
</dbReference>
<dbReference type="CDD" id="cd00320">
    <property type="entry name" value="cpn10"/>
    <property type="match status" value="1"/>
</dbReference>
<dbReference type="GO" id="GO:0051082">
    <property type="term" value="F:unfolded protein binding"/>
    <property type="evidence" value="ECO:0007669"/>
    <property type="project" value="TreeGrafter"/>
</dbReference>
<keyword evidence="6" id="KW-1185">Reference proteome</keyword>
<dbReference type="GO" id="GO:0005737">
    <property type="term" value="C:cytoplasm"/>
    <property type="evidence" value="ECO:0007669"/>
    <property type="project" value="UniProtKB-SubCell"/>
</dbReference>
<organism evidence="5 6">
    <name type="scientific">Aquicella lusitana</name>
    <dbReference type="NCBI Taxonomy" id="254246"/>
    <lineage>
        <taxon>Bacteria</taxon>
        <taxon>Pseudomonadati</taxon>
        <taxon>Pseudomonadota</taxon>
        <taxon>Gammaproteobacteria</taxon>
        <taxon>Legionellales</taxon>
        <taxon>Coxiellaceae</taxon>
        <taxon>Aquicella</taxon>
    </lineage>
</organism>